<dbReference type="FunFam" id="1.20.1070.10:FF:000009">
    <property type="entry name" value="Olfactory receptor"/>
    <property type="match status" value="2"/>
</dbReference>
<evidence type="ECO:0000256" key="11">
    <source>
        <dbReference type="SAM" id="Phobius"/>
    </source>
</evidence>
<evidence type="ECO:0000259" key="13">
    <source>
        <dbReference type="PROSITE" id="PS50262"/>
    </source>
</evidence>
<dbReference type="GO" id="GO:0005886">
    <property type="term" value="C:plasma membrane"/>
    <property type="evidence" value="ECO:0007669"/>
    <property type="project" value="UniProtKB-SubCell"/>
</dbReference>
<dbReference type="Pfam" id="PF13853">
    <property type="entry name" value="7tm_4"/>
    <property type="match status" value="2"/>
</dbReference>
<gene>
    <name evidence="14" type="ORF">MONAX_5E012646</name>
</gene>
<keyword evidence="12" id="KW-0732">Signal</keyword>
<feature type="transmembrane region" description="Helical" evidence="11">
    <location>
        <begin position="107"/>
        <end position="135"/>
    </location>
</feature>
<dbReference type="AlphaFoldDB" id="A0A5E4AXF6"/>
<keyword evidence="15" id="KW-1185">Reference proteome</keyword>
<sequence>MYLVTVLGNLLIILAVSSDPHLHTPMYFFLSNLSLADICFISTTVPKMIVDIQTHSRAISYMGCLTQMSLFANFVCMDDMLLTVMAYDRFVAICHPLRYPVIMNPRFCGFLVTVSLLISLFNSLLHSLIILQFAYFKDVEISNFFCDPSQLLNLACSDTFTNIIVIYVIGGIFGFLPISGILFSYCKIVSSILRIPSSEGKYKVFSTCGSHLAVVCLFYGTGHVILSSYKYKPCCLERCLSKIKLKNLTSVSEFHLLALSEDPDRQPVLFGLLLSMYLVGMLGNLLIILAFSSDSRLHTPMYFFLSNLSLADICFISTTVPKMLMNIQTHSRAISFVGCLTQMSIFIIFGCMDDMLLTVMAYDRFVAICHPLQYSVIMNPCLCGFLVLVSVLFSLLESQLHNLIVLHFAYFKDVEISNFFCEASQVLNLSCSDTFTKNAIMYFVGAISGFLPLSGIFYSYYKIVSSVLRIPSSSGKYKAFSTCGSHLAVVCLFYGTAVGVYLASTVSQSPRKIAVFSLMYAVVVPMLNPFIYSLRNRDINNALWRLHSRTV</sequence>
<evidence type="ECO:0000256" key="8">
    <source>
        <dbReference type="ARBA" id="ARBA00023136"/>
    </source>
</evidence>
<dbReference type="GO" id="GO:0004984">
    <property type="term" value="F:olfactory receptor activity"/>
    <property type="evidence" value="ECO:0007669"/>
    <property type="project" value="InterPro"/>
</dbReference>
<evidence type="ECO:0000256" key="2">
    <source>
        <dbReference type="ARBA" id="ARBA00022475"/>
    </source>
</evidence>
<keyword evidence="8 11" id="KW-0472">Membrane</keyword>
<feature type="transmembrane region" description="Helical" evidence="11">
    <location>
        <begin position="479"/>
        <end position="501"/>
    </location>
</feature>
<dbReference type="GO" id="GO:0004930">
    <property type="term" value="F:G protein-coupled receptor activity"/>
    <property type="evidence" value="ECO:0007669"/>
    <property type="project" value="UniProtKB-KW"/>
</dbReference>
<evidence type="ECO:0000256" key="10">
    <source>
        <dbReference type="ARBA" id="ARBA00023224"/>
    </source>
</evidence>
<dbReference type="PRINTS" id="PR00245">
    <property type="entry name" value="OLFACTORYR"/>
</dbReference>
<feature type="transmembrane region" description="Helical" evidence="11">
    <location>
        <begin position="372"/>
        <end position="396"/>
    </location>
</feature>
<dbReference type="CDD" id="cd15234">
    <property type="entry name" value="7tmA_OR7-like"/>
    <property type="match status" value="1"/>
</dbReference>
<feature type="transmembrane region" description="Helical" evidence="11">
    <location>
        <begin position="268"/>
        <end position="290"/>
    </location>
</feature>
<evidence type="ECO:0000256" key="5">
    <source>
        <dbReference type="ARBA" id="ARBA00022725"/>
    </source>
</evidence>
<comment type="subcellular location">
    <subcellularLocation>
        <location evidence="1">Cell membrane</location>
        <topology evidence="1">Multi-pass membrane protein</topology>
    </subcellularLocation>
</comment>
<protein>
    <recommendedName>
        <fullName evidence="13">G-protein coupled receptors family 1 profile domain-containing protein</fullName>
    </recommendedName>
</protein>
<feature type="transmembrane region" description="Helical" evidence="11">
    <location>
        <begin position="204"/>
        <end position="226"/>
    </location>
</feature>
<dbReference type="InterPro" id="IPR000276">
    <property type="entry name" value="GPCR_Rhodpsn"/>
</dbReference>
<evidence type="ECO:0000313" key="14">
    <source>
        <dbReference type="EMBL" id="VTJ61516.1"/>
    </source>
</evidence>
<dbReference type="SUPFAM" id="SSF81321">
    <property type="entry name" value="Family A G protein-coupled receptor-like"/>
    <property type="match status" value="2"/>
</dbReference>
<reference evidence="14" key="1">
    <citation type="submission" date="2019-04" db="EMBL/GenBank/DDBJ databases">
        <authorList>
            <person name="Alioto T."/>
            <person name="Alioto T."/>
        </authorList>
    </citation>
    <scope>NUCLEOTIDE SEQUENCE [LARGE SCALE GENOMIC DNA]</scope>
</reference>
<keyword evidence="9" id="KW-0675">Receptor</keyword>
<evidence type="ECO:0000313" key="15">
    <source>
        <dbReference type="Proteomes" id="UP000335636"/>
    </source>
</evidence>
<keyword evidence="7" id="KW-0297">G-protein coupled receptor</keyword>
<feature type="transmembrane region" description="Helical" evidence="11">
    <location>
        <begin position="513"/>
        <end position="534"/>
    </location>
</feature>
<dbReference type="Proteomes" id="UP000335636">
    <property type="component" value="Unassembled WGS sequence"/>
</dbReference>
<feature type="domain" description="G-protein coupled receptors family 1 profile" evidence="13">
    <location>
        <begin position="283"/>
        <end position="532"/>
    </location>
</feature>
<evidence type="ECO:0000256" key="12">
    <source>
        <dbReference type="SAM" id="SignalP"/>
    </source>
</evidence>
<proteinExistence type="predicted"/>
<keyword evidence="6 11" id="KW-1133">Transmembrane helix</keyword>
<name>A0A5E4AXF6_MARMO</name>
<dbReference type="InterPro" id="IPR017452">
    <property type="entry name" value="GPCR_Rhodpsn_7TM"/>
</dbReference>
<keyword evidence="2" id="KW-1003">Cell membrane</keyword>
<feature type="transmembrane region" description="Helical" evidence="11">
    <location>
        <begin position="160"/>
        <end position="183"/>
    </location>
</feature>
<feature type="transmembrane region" description="Helical" evidence="11">
    <location>
        <begin position="439"/>
        <end position="458"/>
    </location>
</feature>
<dbReference type="InterPro" id="IPR000725">
    <property type="entry name" value="Olfact_rcpt"/>
</dbReference>
<dbReference type="PANTHER" id="PTHR48001">
    <property type="entry name" value="OLFACTORY RECEPTOR"/>
    <property type="match status" value="1"/>
</dbReference>
<feature type="transmembrane region" description="Helical" evidence="11">
    <location>
        <begin position="302"/>
        <end position="321"/>
    </location>
</feature>
<keyword evidence="4 11" id="KW-0812">Transmembrane</keyword>
<evidence type="ECO:0000256" key="4">
    <source>
        <dbReference type="ARBA" id="ARBA00022692"/>
    </source>
</evidence>
<keyword evidence="10" id="KW-0807">Transducer</keyword>
<evidence type="ECO:0000256" key="7">
    <source>
        <dbReference type="ARBA" id="ARBA00023040"/>
    </source>
</evidence>
<evidence type="ECO:0000256" key="1">
    <source>
        <dbReference type="ARBA" id="ARBA00004651"/>
    </source>
</evidence>
<feature type="transmembrane region" description="Helical" evidence="11">
    <location>
        <begin position="333"/>
        <end position="352"/>
    </location>
</feature>
<feature type="signal peptide" evidence="12">
    <location>
        <begin position="1"/>
        <end position="18"/>
    </location>
</feature>
<keyword evidence="3" id="KW-0716">Sensory transduction</keyword>
<dbReference type="EMBL" id="CABDUW010000177">
    <property type="protein sequence ID" value="VTJ61516.1"/>
    <property type="molecule type" value="Genomic_DNA"/>
</dbReference>
<evidence type="ECO:0000256" key="6">
    <source>
        <dbReference type="ARBA" id="ARBA00022989"/>
    </source>
</evidence>
<feature type="domain" description="G-protein coupled receptors family 1 profile" evidence="13">
    <location>
        <begin position="8"/>
        <end position="219"/>
    </location>
</feature>
<evidence type="ECO:0000256" key="9">
    <source>
        <dbReference type="ARBA" id="ARBA00023170"/>
    </source>
</evidence>
<organism evidence="14 15">
    <name type="scientific">Marmota monax</name>
    <name type="common">Woodchuck</name>
    <dbReference type="NCBI Taxonomy" id="9995"/>
    <lineage>
        <taxon>Eukaryota</taxon>
        <taxon>Metazoa</taxon>
        <taxon>Chordata</taxon>
        <taxon>Craniata</taxon>
        <taxon>Vertebrata</taxon>
        <taxon>Euteleostomi</taxon>
        <taxon>Mammalia</taxon>
        <taxon>Eutheria</taxon>
        <taxon>Euarchontoglires</taxon>
        <taxon>Glires</taxon>
        <taxon>Rodentia</taxon>
        <taxon>Sciuromorpha</taxon>
        <taxon>Sciuridae</taxon>
        <taxon>Xerinae</taxon>
        <taxon>Marmotini</taxon>
        <taxon>Marmota</taxon>
    </lineage>
</organism>
<dbReference type="Gene3D" id="1.20.1070.10">
    <property type="entry name" value="Rhodopsin 7-helix transmembrane proteins"/>
    <property type="match status" value="2"/>
</dbReference>
<dbReference type="PRINTS" id="PR00237">
    <property type="entry name" value="GPCRRHODOPSN"/>
</dbReference>
<feature type="chain" id="PRO_5022791640" description="G-protein coupled receptors family 1 profile domain-containing protein" evidence="12">
    <location>
        <begin position="19"/>
        <end position="551"/>
    </location>
</feature>
<evidence type="ECO:0000256" key="3">
    <source>
        <dbReference type="ARBA" id="ARBA00022606"/>
    </source>
</evidence>
<dbReference type="PROSITE" id="PS50262">
    <property type="entry name" value="G_PROTEIN_RECEP_F1_2"/>
    <property type="match status" value="2"/>
</dbReference>
<keyword evidence="5" id="KW-0552">Olfaction</keyword>
<accession>A0A5E4AXF6</accession>
<comment type="caution">
    <text evidence="14">The sequence shown here is derived from an EMBL/GenBank/DDBJ whole genome shotgun (WGS) entry which is preliminary data.</text>
</comment>